<keyword evidence="2" id="KW-0732">Signal</keyword>
<evidence type="ECO:0000256" key="1">
    <source>
        <dbReference type="SAM" id="MobiDB-lite"/>
    </source>
</evidence>
<evidence type="ECO:0000256" key="2">
    <source>
        <dbReference type="SAM" id="SignalP"/>
    </source>
</evidence>
<reference evidence="3 4" key="1">
    <citation type="journal article" date="2018" name="BMC Genomics">
        <title>The genome of Naegleria lovaniensis, the basis for a comparative approach to unravel pathogenicity factors of the human pathogenic amoeba N. fowleri.</title>
        <authorList>
            <person name="Liechti N."/>
            <person name="Schurch N."/>
            <person name="Bruggmann R."/>
            <person name="Wittwer M."/>
        </authorList>
    </citation>
    <scope>NUCLEOTIDE SEQUENCE [LARGE SCALE GENOMIC DNA]</scope>
    <source>
        <strain evidence="3 4">ATCC 30569</strain>
    </source>
</reference>
<evidence type="ECO:0000313" key="3">
    <source>
        <dbReference type="EMBL" id="KAG2385736.1"/>
    </source>
</evidence>
<protein>
    <submittedName>
        <fullName evidence="3">Uncharacterized protein</fullName>
    </submittedName>
</protein>
<organism evidence="3 4">
    <name type="scientific">Naegleria lovaniensis</name>
    <name type="common">Amoeba</name>
    <dbReference type="NCBI Taxonomy" id="51637"/>
    <lineage>
        <taxon>Eukaryota</taxon>
        <taxon>Discoba</taxon>
        <taxon>Heterolobosea</taxon>
        <taxon>Tetramitia</taxon>
        <taxon>Eutetramitia</taxon>
        <taxon>Vahlkampfiidae</taxon>
        <taxon>Naegleria</taxon>
    </lineage>
</organism>
<feature type="region of interest" description="Disordered" evidence="1">
    <location>
        <begin position="35"/>
        <end position="61"/>
    </location>
</feature>
<feature type="chain" id="PRO_5041682508" evidence="2">
    <location>
        <begin position="28"/>
        <end position="288"/>
    </location>
</feature>
<proteinExistence type="predicted"/>
<dbReference type="AlphaFoldDB" id="A0AA88KLV6"/>
<dbReference type="RefSeq" id="XP_044549729.1">
    <property type="nucleotide sequence ID" value="XM_044692351.1"/>
</dbReference>
<dbReference type="EMBL" id="PYSW02000017">
    <property type="protein sequence ID" value="KAG2385736.1"/>
    <property type="molecule type" value="Genomic_DNA"/>
</dbReference>
<sequence length="288" mass="30628">MKLSIATIIGVLLLSTLLFMSVNFGKADLNNYVPPPPPPPKPTCTPRPPPEPTVGVPPPNPTPIDVYVPTSANCQTAFSTITSYTFNTAVLAEYRQCRSLLVCLNRWIELLLQLVLAGLTPGATFSNTLNPVVLELNTAFGYVNTNLGGILTESGTTVVPRPTPPGVCTAIFAPVLAADGNIYSSECVAFNAGAPNPYVSVTINSASGSNGYTLADVTNPRVALTTLYAKYVVKILGFIQTYLSECELSTEVRVYSNGLTSMNNALTNIASADYNAAKNQVIEFSRNV</sequence>
<gene>
    <name evidence="3" type="ORF">C9374_002885</name>
</gene>
<dbReference type="Proteomes" id="UP000816034">
    <property type="component" value="Unassembled WGS sequence"/>
</dbReference>
<evidence type="ECO:0000313" key="4">
    <source>
        <dbReference type="Proteomes" id="UP000816034"/>
    </source>
</evidence>
<accession>A0AA88KLV6</accession>
<feature type="signal peptide" evidence="2">
    <location>
        <begin position="1"/>
        <end position="27"/>
    </location>
</feature>
<keyword evidence="4" id="KW-1185">Reference proteome</keyword>
<comment type="caution">
    <text evidence="3">The sequence shown here is derived from an EMBL/GenBank/DDBJ whole genome shotgun (WGS) entry which is preliminary data.</text>
</comment>
<name>A0AA88KLV6_NAELO</name>
<dbReference type="GeneID" id="68095340"/>